<proteinExistence type="predicted"/>
<keyword evidence="1" id="KW-0328">Glycosyltransferase</keyword>
<evidence type="ECO:0000313" key="3">
    <source>
        <dbReference type="EMBL" id="MDZ5759258.1"/>
    </source>
</evidence>
<reference evidence="3" key="1">
    <citation type="submission" date="2023-08" db="EMBL/GenBank/DDBJ databases">
        <title>Genomic characterization of piscicolin 126 produced by Carnobacterium maltaromaticum CM22 strain isolated from salmon (Salmo salar).</title>
        <authorList>
            <person name="Gonzalez-Gragera E."/>
            <person name="Garcia-Lopez J.D."/>
            <person name="Teso-Perez C."/>
            <person name="Gimenez-Hernandez I."/>
            <person name="Peralta-Sanchez J.M."/>
            <person name="Valdivia E."/>
            <person name="Montalban-Lopez M."/>
            <person name="Martin-Platero A.M."/>
            <person name="Banos A."/>
            <person name="Martinez-Bueno M."/>
        </authorList>
    </citation>
    <scope>NUCLEOTIDE SEQUENCE</scope>
    <source>
        <strain evidence="3">CM22</strain>
    </source>
</reference>
<dbReference type="AlphaFoldDB" id="A0AAW9JUM1"/>
<dbReference type="NCBIfam" id="TIGR00696">
    <property type="entry name" value="wecG_tagA_cpsF"/>
    <property type="match status" value="1"/>
</dbReference>
<accession>A0AAW9JUM1</accession>
<comment type="caution">
    <text evidence="3">The sequence shown here is derived from an EMBL/GenBank/DDBJ whole genome shotgun (WGS) entry which is preliminary data.</text>
</comment>
<sequence length="246" mass="28157">MRIKLLNSYVDNLTMEESLDKVEKIIAEKLPTQHVVINANKINLMEKDPILRKIVNSSPLINADGASILLAGKLLKQNIVQRVTGIDLYLELLKKCEKSGYRPYFFGADSATLDRMLEVIQKNYPDIVIAGARNGFFREEESNAIVEDIKKSQADILFVAFPSPKKEYWIHENLNQLNVPFVMGVGGSFDVLAGKTKRAPKLMQNMGLEWFYRFVQEPGRMAKRYLVGNSIFLLHIVRERIRLENE</sequence>
<protein>
    <submittedName>
        <fullName evidence="3">WecB/TagA/CpsF family glycosyltransferase</fullName>
    </submittedName>
</protein>
<dbReference type="RefSeq" id="WP_322809136.1">
    <property type="nucleotide sequence ID" value="NZ_JAVBVO010000003.1"/>
</dbReference>
<evidence type="ECO:0000256" key="1">
    <source>
        <dbReference type="ARBA" id="ARBA00022676"/>
    </source>
</evidence>
<name>A0AAW9JUM1_CARML</name>
<dbReference type="InterPro" id="IPR004629">
    <property type="entry name" value="WecG_TagA_CpsF"/>
</dbReference>
<dbReference type="PANTHER" id="PTHR34136:SF1">
    <property type="entry name" value="UDP-N-ACETYL-D-MANNOSAMINURONIC ACID TRANSFERASE"/>
    <property type="match status" value="1"/>
</dbReference>
<dbReference type="EMBL" id="JAVBVO010000003">
    <property type="protein sequence ID" value="MDZ5759258.1"/>
    <property type="molecule type" value="Genomic_DNA"/>
</dbReference>
<dbReference type="PANTHER" id="PTHR34136">
    <property type="match status" value="1"/>
</dbReference>
<dbReference type="Pfam" id="PF03808">
    <property type="entry name" value="Glyco_tran_WecG"/>
    <property type="match status" value="1"/>
</dbReference>
<evidence type="ECO:0000256" key="2">
    <source>
        <dbReference type="ARBA" id="ARBA00022679"/>
    </source>
</evidence>
<dbReference type="GO" id="GO:0016758">
    <property type="term" value="F:hexosyltransferase activity"/>
    <property type="evidence" value="ECO:0007669"/>
    <property type="project" value="TreeGrafter"/>
</dbReference>
<gene>
    <name evidence="3" type="ORF">RAK27_11355</name>
</gene>
<dbReference type="CDD" id="cd06533">
    <property type="entry name" value="Glyco_transf_WecG_TagA"/>
    <property type="match status" value="1"/>
</dbReference>
<evidence type="ECO:0000313" key="4">
    <source>
        <dbReference type="Proteomes" id="UP001290462"/>
    </source>
</evidence>
<organism evidence="3 4">
    <name type="scientific">Carnobacterium maltaromaticum</name>
    <name type="common">Carnobacterium piscicola</name>
    <dbReference type="NCBI Taxonomy" id="2751"/>
    <lineage>
        <taxon>Bacteria</taxon>
        <taxon>Bacillati</taxon>
        <taxon>Bacillota</taxon>
        <taxon>Bacilli</taxon>
        <taxon>Lactobacillales</taxon>
        <taxon>Carnobacteriaceae</taxon>
        <taxon>Carnobacterium</taxon>
    </lineage>
</organism>
<dbReference type="Proteomes" id="UP001290462">
    <property type="component" value="Unassembled WGS sequence"/>
</dbReference>
<keyword evidence="2" id="KW-0808">Transferase</keyword>